<evidence type="ECO:0000256" key="4">
    <source>
        <dbReference type="ARBA" id="ARBA00022475"/>
    </source>
</evidence>
<keyword evidence="7" id="KW-0915">Sodium</keyword>
<evidence type="ECO:0000313" key="13">
    <source>
        <dbReference type="Proteomes" id="UP000578449"/>
    </source>
</evidence>
<dbReference type="GO" id="GO:0015385">
    <property type="term" value="F:sodium:proton antiporter activity"/>
    <property type="evidence" value="ECO:0007669"/>
    <property type="project" value="TreeGrafter"/>
</dbReference>
<dbReference type="Gene3D" id="1.20.1530.10">
    <property type="entry name" value="Na+/H+ antiporter like domain"/>
    <property type="match status" value="1"/>
</dbReference>
<keyword evidence="10" id="KW-0739">Sodium transport</keyword>
<dbReference type="PANTHER" id="PTHR30341">
    <property type="entry name" value="SODIUM ION/PROTON ANTIPORTER NHAA-RELATED"/>
    <property type="match status" value="1"/>
</dbReference>
<keyword evidence="6 11" id="KW-1133">Transmembrane helix</keyword>
<keyword evidence="8" id="KW-0406">Ion transport</keyword>
<evidence type="ECO:0000256" key="9">
    <source>
        <dbReference type="ARBA" id="ARBA00023136"/>
    </source>
</evidence>
<evidence type="ECO:0000256" key="5">
    <source>
        <dbReference type="ARBA" id="ARBA00022692"/>
    </source>
</evidence>
<evidence type="ECO:0000256" key="7">
    <source>
        <dbReference type="ARBA" id="ARBA00023053"/>
    </source>
</evidence>
<dbReference type="Pfam" id="PF06965">
    <property type="entry name" value="Na_H_antiport_1"/>
    <property type="match status" value="1"/>
</dbReference>
<sequence length="81" mass="8048">MGGPSGAAAAMTDPVAVGVVAGLVVGIMAATWLVARFTRAHLDEGLNWIDVLGLPILAGIGFTVSLLIGELAFDAGSDRGG</sequence>
<dbReference type="InterPro" id="IPR023171">
    <property type="entry name" value="Na/H_antiporter_dom_sf"/>
</dbReference>
<dbReference type="Proteomes" id="UP000578449">
    <property type="component" value="Unassembled WGS sequence"/>
</dbReference>
<keyword evidence="13" id="KW-1185">Reference proteome</keyword>
<dbReference type="GO" id="GO:0006885">
    <property type="term" value="P:regulation of pH"/>
    <property type="evidence" value="ECO:0007669"/>
    <property type="project" value="InterPro"/>
</dbReference>
<dbReference type="GO" id="GO:0005886">
    <property type="term" value="C:plasma membrane"/>
    <property type="evidence" value="ECO:0007669"/>
    <property type="project" value="UniProtKB-SubCell"/>
</dbReference>
<keyword evidence="5 11" id="KW-0812">Transmembrane</keyword>
<comment type="caution">
    <text evidence="12">The sequence shown here is derived from an EMBL/GenBank/DDBJ whole genome shotgun (WGS) entry which is preliminary data.</text>
</comment>
<dbReference type="AlphaFoldDB" id="A0A840PNP0"/>
<evidence type="ECO:0000256" key="11">
    <source>
        <dbReference type="SAM" id="Phobius"/>
    </source>
</evidence>
<reference evidence="12 13" key="1">
    <citation type="submission" date="2020-08" db="EMBL/GenBank/DDBJ databases">
        <title>Genomic Encyclopedia of Type Strains, Phase IV (KMG-IV): sequencing the most valuable type-strain genomes for metagenomic binning, comparative biology and taxonomic classification.</title>
        <authorList>
            <person name="Goeker M."/>
        </authorList>
    </citation>
    <scope>NUCLEOTIDE SEQUENCE [LARGE SCALE GENOMIC DNA]</scope>
    <source>
        <strain evidence="12 13">DSM 45615</strain>
    </source>
</reference>
<organism evidence="12 13">
    <name type="scientific">Thermocatellispora tengchongensis</name>
    <dbReference type="NCBI Taxonomy" id="1073253"/>
    <lineage>
        <taxon>Bacteria</taxon>
        <taxon>Bacillati</taxon>
        <taxon>Actinomycetota</taxon>
        <taxon>Actinomycetes</taxon>
        <taxon>Streptosporangiales</taxon>
        <taxon>Streptosporangiaceae</taxon>
        <taxon>Thermocatellispora</taxon>
    </lineage>
</organism>
<protein>
    <submittedName>
        <fullName evidence="12">Na+/H+ antiporter NhaA</fullName>
    </submittedName>
</protein>
<keyword evidence="2" id="KW-0813">Transport</keyword>
<evidence type="ECO:0000256" key="1">
    <source>
        <dbReference type="ARBA" id="ARBA00004429"/>
    </source>
</evidence>
<proteinExistence type="predicted"/>
<evidence type="ECO:0000256" key="2">
    <source>
        <dbReference type="ARBA" id="ARBA00022448"/>
    </source>
</evidence>
<keyword evidence="4" id="KW-1003">Cell membrane</keyword>
<evidence type="ECO:0000256" key="10">
    <source>
        <dbReference type="ARBA" id="ARBA00023201"/>
    </source>
</evidence>
<name>A0A840PNP0_9ACTN</name>
<dbReference type="PANTHER" id="PTHR30341:SF0">
    <property type="entry name" value="NA(+)_H(+) ANTIPORTER NHAA"/>
    <property type="match status" value="1"/>
</dbReference>
<evidence type="ECO:0000256" key="3">
    <source>
        <dbReference type="ARBA" id="ARBA00022449"/>
    </source>
</evidence>
<feature type="transmembrane region" description="Helical" evidence="11">
    <location>
        <begin position="47"/>
        <end position="68"/>
    </location>
</feature>
<evidence type="ECO:0000256" key="6">
    <source>
        <dbReference type="ARBA" id="ARBA00022989"/>
    </source>
</evidence>
<comment type="subcellular location">
    <subcellularLocation>
        <location evidence="1">Cell inner membrane</location>
        <topology evidence="1">Multi-pass membrane protein</topology>
    </subcellularLocation>
</comment>
<gene>
    <name evidence="12" type="ORF">HNP84_010254</name>
</gene>
<evidence type="ECO:0000256" key="8">
    <source>
        <dbReference type="ARBA" id="ARBA00023065"/>
    </source>
</evidence>
<keyword evidence="9 11" id="KW-0472">Membrane</keyword>
<accession>A0A840PNP0</accession>
<evidence type="ECO:0000313" key="12">
    <source>
        <dbReference type="EMBL" id="MBB5140486.1"/>
    </source>
</evidence>
<dbReference type="EMBL" id="JACHGN010000044">
    <property type="protein sequence ID" value="MBB5140486.1"/>
    <property type="molecule type" value="Genomic_DNA"/>
</dbReference>
<keyword evidence="3" id="KW-0050">Antiport</keyword>
<feature type="transmembrane region" description="Helical" evidence="11">
    <location>
        <begin position="15"/>
        <end position="35"/>
    </location>
</feature>
<dbReference type="InterPro" id="IPR004670">
    <property type="entry name" value="NhaA"/>
</dbReference>